<dbReference type="InterPro" id="IPR042803">
    <property type="entry name" value="TCF19"/>
</dbReference>
<dbReference type="InterPro" id="IPR019787">
    <property type="entry name" value="Znf_PHD-finger"/>
</dbReference>
<evidence type="ECO:0000256" key="4">
    <source>
        <dbReference type="ARBA" id="ARBA00022833"/>
    </source>
</evidence>
<dbReference type="AlphaFoldDB" id="A0A7M5X0K8"/>
<feature type="domain" description="FHA" evidence="7">
    <location>
        <begin position="28"/>
        <end position="85"/>
    </location>
</feature>
<dbReference type="Proteomes" id="UP000594262">
    <property type="component" value="Unplaced"/>
</dbReference>
<dbReference type="RefSeq" id="XP_066928634.1">
    <property type="nucleotide sequence ID" value="XM_067072533.1"/>
</dbReference>
<evidence type="ECO:0000256" key="6">
    <source>
        <dbReference type="SAM" id="MobiDB-lite"/>
    </source>
</evidence>
<dbReference type="GeneID" id="136816096"/>
<dbReference type="SUPFAM" id="SSF49879">
    <property type="entry name" value="SMAD/FHA domain"/>
    <property type="match status" value="1"/>
</dbReference>
<name>A0A7M5X0K8_9CNID</name>
<keyword evidence="9" id="KW-1185">Reference proteome</keyword>
<accession>A0A7M5X0K8</accession>
<keyword evidence="2" id="KW-0479">Metal-binding</keyword>
<evidence type="ECO:0000256" key="2">
    <source>
        <dbReference type="ARBA" id="ARBA00022723"/>
    </source>
</evidence>
<dbReference type="SMART" id="SM00240">
    <property type="entry name" value="FHA"/>
    <property type="match status" value="1"/>
</dbReference>
<evidence type="ECO:0000259" key="7">
    <source>
        <dbReference type="PROSITE" id="PS50006"/>
    </source>
</evidence>
<dbReference type="PANTHER" id="PTHR15464">
    <property type="entry name" value="TRANSCRIPTION FACTOR 19"/>
    <property type="match status" value="1"/>
</dbReference>
<dbReference type="GO" id="GO:0008270">
    <property type="term" value="F:zinc ion binding"/>
    <property type="evidence" value="ECO:0007669"/>
    <property type="project" value="UniProtKB-KW"/>
</dbReference>
<feature type="region of interest" description="Disordered" evidence="6">
    <location>
        <begin position="324"/>
        <end position="424"/>
    </location>
</feature>
<organism evidence="8 9">
    <name type="scientific">Clytia hemisphaerica</name>
    <dbReference type="NCBI Taxonomy" id="252671"/>
    <lineage>
        <taxon>Eukaryota</taxon>
        <taxon>Metazoa</taxon>
        <taxon>Cnidaria</taxon>
        <taxon>Hydrozoa</taxon>
        <taxon>Hydroidolina</taxon>
        <taxon>Leptothecata</taxon>
        <taxon>Obeliida</taxon>
        <taxon>Clytiidae</taxon>
        <taxon>Clytia</taxon>
    </lineage>
</organism>
<dbReference type="GO" id="GO:0010468">
    <property type="term" value="P:regulation of gene expression"/>
    <property type="evidence" value="ECO:0007669"/>
    <property type="project" value="InterPro"/>
</dbReference>
<dbReference type="InterPro" id="IPR013083">
    <property type="entry name" value="Znf_RING/FYVE/PHD"/>
</dbReference>
<dbReference type="InterPro" id="IPR000253">
    <property type="entry name" value="FHA_dom"/>
</dbReference>
<feature type="compositionally biased region" description="Basic and acidic residues" evidence="6">
    <location>
        <begin position="330"/>
        <end position="341"/>
    </location>
</feature>
<dbReference type="Pfam" id="PF00498">
    <property type="entry name" value="FHA"/>
    <property type="match status" value="1"/>
</dbReference>
<feature type="region of interest" description="Disordered" evidence="6">
    <location>
        <begin position="164"/>
        <end position="200"/>
    </location>
</feature>
<dbReference type="OrthoDB" id="5961910at2759"/>
<dbReference type="PANTHER" id="PTHR15464:SF1">
    <property type="entry name" value="TRANSCRIPTION FACTOR 19"/>
    <property type="match status" value="1"/>
</dbReference>
<dbReference type="EnsemblMetazoa" id="CLYHEMT015862.2">
    <property type="protein sequence ID" value="CLYHEMP015862.2"/>
    <property type="gene ID" value="CLYHEMG015862"/>
</dbReference>
<dbReference type="Gene3D" id="3.30.40.10">
    <property type="entry name" value="Zinc/RING finger domain, C3HC4 (zinc finger)"/>
    <property type="match status" value="1"/>
</dbReference>
<dbReference type="InterPro" id="IPR011011">
    <property type="entry name" value="Znf_FYVE_PHD"/>
</dbReference>
<dbReference type="SUPFAM" id="SSF57903">
    <property type="entry name" value="FYVE/PHD zinc finger"/>
    <property type="match status" value="1"/>
</dbReference>
<dbReference type="Pfam" id="PF00628">
    <property type="entry name" value="PHD"/>
    <property type="match status" value="1"/>
</dbReference>
<keyword evidence="4" id="KW-0862">Zinc</keyword>
<dbReference type="Gene3D" id="2.60.200.20">
    <property type="match status" value="1"/>
</dbReference>
<protein>
    <recommendedName>
        <fullName evidence="7">FHA domain-containing protein</fullName>
    </recommendedName>
</protein>
<dbReference type="InterPro" id="IPR008984">
    <property type="entry name" value="SMAD_FHA_dom_sf"/>
</dbReference>
<evidence type="ECO:0000256" key="1">
    <source>
        <dbReference type="ARBA" id="ARBA00004123"/>
    </source>
</evidence>
<dbReference type="PROSITE" id="PS50006">
    <property type="entry name" value="FHA_DOMAIN"/>
    <property type="match status" value="1"/>
</dbReference>
<evidence type="ECO:0000256" key="3">
    <source>
        <dbReference type="ARBA" id="ARBA00022771"/>
    </source>
</evidence>
<reference evidence="8" key="1">
    <citation type="submission" date="2021-01" db="UniProtKB">
        <authorList>
            <consortium name="EnsemblMetazoa"/>
        </authorList>
    </citation>
    <scope>IDENTIFICATION</scope>
</reference>
<keyword evidence="3" id="KW-0863">Zinc-finger</keyword>
<feature type="compositionally biased region" description="Low complexity" evidence="6">
    <location>
        <begin position="242"/>
        <end position="259"/>
    </location>
</feature>
<dbReference type="GO" id="GO:0005634">
    <property type="term" value="C:nucleus"/>
    <property type="evidence" value="ECO:0007669"/>
    <property type="project" value="UniProtKB-SubCell"/>
</dbReference>
<comment type="subcellular location">
    <subcellularLocation>
        <location evidence="1">Nucleus</location>
    </subcellularLocation>
</comment>
<evidence type="ECO:0000313" key="9">
    <source>
        <dbReference type="Proteomes" id="UP000594262"/>
    </source>
</evidence>
<keyword evidence="5" id="KW-0539">Nucleus</keyword>
<proteinExistence type="predicted"/>
<evidence type="ECO:0000313" key="8">
    <source>
        <dbReference type="EnsemblMetazoa" id="CLYHEMP015862.2"/>
    </source>
</evidence>
<evidence type="ECO:0000256" key="5">
    <source>
        <dbReference type="ARBA" id="ARBA00023242"/>
    </source>
</evidence>
<feature type="region of interest" description="Disordered" evidence="6">
    <location>
        <begin position="230"/>
        <end position="264"/>
    </location>
</feature>
<feature type="compositionally biased region" description="Polar residues" evidence="6">
    <location>
        <begin position="404"/>
        <end position="413"/>
    </location>
</feature>
<sequence>MSIFQLRRIGLPPSVEDARSTYTIKGDSYIGRGKDVDIFLDSNIRKGLISRAHSHILKQSSEDGNDIYSLHDTSLNGTYVNDTRIKGPQVLKDGDRVVFGHLRGAIIDPGEYAPQNETEFLFLFEKTMKKEDDIDTDVKEESSVFMSPNSLNTDAVGLPGLLSTINHPDRSSSTSESISKKVLRDSGLCSSKSQDDESDELHSIISNVTSKILNDDKAGTSDSFNLDLKITSNENRPPPNHPRNGLLSNLLNPSDSPKSFTSITDPDIKRDTSLNITHVYEHVEPKYLTDILRTKVRNVLREHDTKQTINNELHKRHEIVIPLDEDDKEDRESIFSDKSEEILDSDSDSDFVPSKSDSEAEMFTEPKRTRKTPQRFSPKAGKAKRRKTIETKTPKVLKTKVSESKTATSTPQTRRPLGRQNGTKVGNKFVHDKCAAWDCMRPSAAIKQITWVACDDCDAWYHVSCSGLSASDAMKPDTKYHCGCG</sequence>